<evidence type="ECO:0000313" key="1">
    <source>
        <dbReference type="EMBL" id="KAL3892062.1"/>
    </source>
</evidence>
<dbReference type="InterPro" id="IPR012337">
    <property type="entry name" value="RNaseH-like_sf"/>
</dbReference>
<dbReference type="PANTHER" id="PTHR45913:SF9">
    <property type="entry name" value="GENERAL TRANSCRIPTION FACTOR II-I REPEAT DOMAIN-CONTAINING PROTEIN 2-LIKE-RELATED"/>
    <property type="match status" value="1"/>
</dbReference>
<gene>
    <name evidence="1" type="ORF">ACJMK2_004302</name>
</gene>
<sequence length="504" mass="57846">MASFVISHKIVKHSKTFSEGEFLKDCMIAVSDILCPESKKKFESISLSRRTVVRRIECISEDLTDQLGIRIKSLLWYSLALDESTDISDTAQLLIFITGIDDQFVITEELLSVEHLKETTTGDDLFESVSSCMERFGLPWDMLVNVTTDGAPSLTGKNSGLLRKMKDKVLAMNSSHSMLSLHCIIHQESLCKSVLNLKHVVDPVVRVVNFIKARGLNHRQFKSLLSDLESEYSDVLYHTNVRWLSLGKVLQRVWNLREEIVKVTEMKNTTMEFSTQMKNREWQSVISFAVDIIAKLNALNLKLQVKCVFAHEMYAEVKSFQVKLMLFSRQLKEHNYAHFPTLQLQTIATQSAEKYSQQLSHLNEEFVRRFADFKLLEKEFALLTVPFTIDIDSVPAEIQLELIDLQNDIVLKEQFKGLELMQFWSSLQKDKFSNLQTFTRKMFTLSASTYICVQTFSTMNLNKSKCRSQLTDVNLTSIMRIATSTISPDFEKLVKTCSQLHSSH</sequence>
<reference evidence="1 2" key="1">
    <citation type="submission" date="2024-11" db="EMBL/GenBank/DDBJ databases">
        <title>Chromosome-level genome assembly of the freshwater bivalve Anodonta woodiana.</title>
        <authorList>
            <person name="Chen X."/>
        </authorList>
    </citation>
    <scope>NUCLEOTIDE SEQUENCE [LARGE SCALE GENOMIC DNA]</scope>
    <source>
        <strain evidence="1">MN2024</strain>
        <tissue evidence="1">Gills</tissue>
    </source>
</reference>
<organism evidence="1 2">
    <name type="scientific">Sinanodonta woodiana</name>
    <name type="common">Chinese pond mussel</name>
    <name type="synonym">Anodonta woodiana</name>
    <dbReference type="NCBI Taxonomy" id="1069815"/>
    <lineage>
        <taxon>Eukaryota</taxon>
        <taxon>Metazoa</taxon>
        <taxon>Spiralia</taxon>
        <taxon>Lophotrochozoa</taxon>
        <taxon>Mollusca</taxon>
        <taxon>Bivalvia</taxon>
        <taxon>Autobranchia</taxon>
        <taxon>Heteroconchia</taxon>
        <taxon>Palaeoheterodonta</taxon>
        <taxon>Unionida</taxon>
        <taxon>Unionoidea</taxon>
        <taxon>Unionidae</taxon>
        <taxon>Unioninae</taxon>
        <taxon>Sinanodonta</taxon>
    </lineage>
</organism>
<keyword evidence="2" id="KW-1185">Reference proteome</keyword>
<dbReference type="PANTHER" id="PTHR45913">
    <property type="entry name" value="EPM2A-INTERACTING PROTEIN 1"/>
    <property type="match status" value="1"/>
</dbReference>
<proteinExistence type="predicted"/>
<dbReference type="AlphaFoldDB" id="A0ABD3Y1D0"/>
<dbReference type="SUPFAM" id="SSF53098">
    <property type="entry name" value="Ribonuclease H-like"/>
    <property type="match status" value="1"/>
</dbReference>
<protein>
    <submittedName>
        <fullName evidence="1">Uncharacterized protein</fullName>
    </submittedName>
</protein>
<name>A0ABD3Y1D0_SINWO</name>
<accession>A0ABD3Y1D0</accession>
<dbReference type="Proteomes" id="UP001634394">
    <property type="component" value="Unassembled WGS sequence"/>
</dbReference>
<evidence type="ECO:0000313" key="2">
    <source>
        <dbReference type="Proteomes" id="UP001634394"/>
    </source>
</evidence>
<dbReference type="EMBL" id="JBJQND010000001">
    <property type="protein sequence ID" value="KAL3892062.1"/>
    <property type="molecule type" value="Genomic_DNA"/>
</dbReference>
<comment type="caution">
    <text evidence="1">The sequence shown here is derived from an EMBL/GenBank/DDBJ whole genome shotgun (WGS) entry which is preliminary data.</text>
</comment>